<sequence length="97" mass="11425">MRSVDEILTVLDRTKPELERRFGVRRIGLYGSYACGTQIESSDIDLIVELKEPKFDALAGLYIYMEQLLEREVDIRRLSKKIDTPFMRRIEREALFV</sequence>
<keyword evidence="2" id="KW-1277">Toxin-antitoxin system</keyword>
<dbReference type="InterPro" id="IPR043519">
    <property type="entry name" value="NT_sf"/>
</dbReference>
<evidence type="ECO:0000256" key="4">
    <source>
        <dbReference type="ARBA" id="ARBA00022695"/>
    </source>
</evidence>
<evidence type="ECO:0000256" key="3">
    <source>
        <dbReference type="ARBA" id="ARBA00022679"/>
    </source>
</evidence>
<organism evidence="11">
    <name type="scientific">Caldilineaceae bacterium SB0664_bin_27</name>
    <dbReference type="NCBI Taxonomy" id="2605260"/>
    <lineage>
        <taxon>Bacteria</taxon>
        <taxon>Bacillati</taxon>
        <taxon>Chloroflexota</taxon>
        <taxon>Caldilineae</taxon>
        <taxon>Caldilineales</taxon>
        <taxon>Caldilineaceae</taxon>
    </lineage>
</organism>
<evidence type="ECO:0000256" key="5">
    <source>
        <dbReference type="ARBA" id="ARBA00022723"/>
    </source>
</evidence>
<dbReference type="EMBL" id="VXRG01000171">
    <property type="protein sequence ID" value="MXY95779.1"/>
    <property type="molecule type" value="Genomic_DNA"/>
</dbReference>
<evidence type="ECO:0000256" key="8">
    <source>
        <dbReference type="ARBA" id="ARBA00022842"/>
    </source>
</evidence>
<evidence type="ECO:0000313" key="11">
    <source>
        <dbReference type="EMBL" id="MXY95779.1"/>
    </source>
</evidence>
<keyword evidence="6" id="KW-0547">Nucleotide-binding</keyword>
<keyword evidence="8" id="KW-0460">Magnesium</keyword>
<comment type="cofactor">
    <cofactor evidence="1">
        <name>Mg(2+)</name>
        <dbReference type="ChEBI" id="CHEBI:18420"/>
    </cofactor>
</comment>
<evidence type="ECO:0000256" key="2">
    <source>
        <dbReference type="ARBA" id="ARBA00022649"/>
    </source>
</evidence>
<dbReference type="PANTHER" id="PTHR33571">
    <property type="entry name" value="SSL8005 PROTEIN"/>
    <property type="match status" value="1"/>
</dbReference>
<evidence type="ECO:0000256" key="9">
    <source>
        <dbReference type="ARBA" id="ARBA00038276"/>
    </source>
</evidence>
<feature type="domain" description="Polymerase nucleotidyl transferase" evidence="10">
    <location>
        <begin position="12"/>
        <end position="91"/>
    </location>
</feature>
<keyword evidence="4" id="KW-0548">Nucleotidyltransferase</keyword>
<accession>A0A6B0Z0K5</accession>
<dbReference type="SUPFAM" id="SSF81301">
    <property type="entry name" value="Nucleotidyltransferase"/>
    <property type="match status" value="1"/>
</dbReference>
<dbReference type="Gene3D" id="3.30.460.10">
    <property type="entry name" value="Beta Polymerase, domain 2"/>
    <property type="match status" value="1"/>
</dbReference>
<reference evidence="11" key="1">
    <citation type="submission" date="2019-09" db="EMBL/GenBank/DDBJ databases">
        <title>Characterisation of the sponge microbiome using genome-centric metagenomics.</title>
        <authorList>
            <person name="Engelberts J.P."/>
            <person name="Robbins S.J."/>
            <person name="De Goeij J.M."/>
            <person name="Aranda M."/>
            <person name="Bell S.C."/>
            <person name="Webster N.S."/>
        </authorList>
    </citation>
    <scope>NUCLEOTIDE SEQUENCE</scope>
    <source>
        <strain evidence="11">SB0664_bin_27</strain>
    </source>
</reference>
<comment type="caution">
    <text evidence="11">The sequence shown here is derived from an EMBL/GenBank/DDBJ whole genome shotgun (WGS) entry which is preliminary data.</text>
</comment>
<dbReference type="PANTHER" id="PTHR33571:SF14">
    <property type="entry name" value="PROTEIN ADENYLYLTRANSFERASE MJ0435-RELATED"/>
    <property type="match status" value="1"/>
</dbReference>
<dbReference type="CDD" id="cd05403">
    <property type="entry name" value="NT_KNTase_like"/>
    <property type="match status" value="1"/>
</dbReference>
<protein>
    <submittedName>
        <fullName evidence="11">Toxin-antitoxin system toxin subunit</fullName>
    </submittedName>
</protein>
<dbReference type="InterPro" id="IPR002934">
    <property type="entry name" value="Polymerase_NTP_transf_dom"/>
</dbReference>
<keyword evidence="3" id="KW-0808">Transferase</keyword>
<evidence type="ECO:0000256" key="6">
    <source>
        <dbReference type="ARBA" id="ARBA00022741"/>
    </source>
</evidence>
<comment type="similarity">
    <text evidence="9">Belongs to the MntA antitoxin family.</text>
</comment>
<dbReference type="AlphaFoldDB" id="A0A6B0Z0K5"/>
<evidence type="ECO:0000259" key="10">
    <source>
        <dbReference type="Pfam" id="PF01909"/>
    </source>
</evidence>
<evidence type="ECO:0000256" key="1">
    <source>
        <dbReference type="ARBA" id="ARBA00001946"/>
    </source>
</evidence>
<keyword evidence="7" id="KW-0067">ATP-binding</keyword>
<dbReference type="GO" id="GO:0005524">
    <property type="term" value="F:ATP binding"/>
    <property type="evidence" value="ECO:0007669"/>
    <property type="project" value="UniProtKB-KW"/>
</dbReference>
<proteinExistence type="inferred from homology"/>
<gene>
    <name evidence="11" type="ORF">F4Y42_20260</name>
</gene>
<keyword evidence="5" id="KW-0479">Metal-binding</keyword>
<dbReference type="InterPro" id="IPR052038">
    <property type="entry name" value="Type-VII_TA_antitoxin"/>
</dbReference>
<dbReference type="GO" id="GO:0046872">
    <property type="term" value="F:metal ion binding"/>
    <property type="evidence" value="ECO:0007669"/>
    <property type="project" value="UniProtKB-KW"/>
</dbReference>
<dbReference type="Pfam" id="PF01909">
    <property type="entry name" value="NTP_transf_2"/>
    <property type="match status" value="1"/>
</dbReference>
<dbReference type="GO" id="GO:0016779">
    <property type="term" value="F:nucleotidyltransferase activity"/>
    <property type="evidence" value="ECO:0007669"/>
    <property type="project" value="UniProtKB-KW"/>
</dbReference>
<name>A0A6B0Z0K5_9CHLR</name>
<evidence type="ECO:0000256" key="7">
    <source>
        <dbReference type="ARBA" id="ARBA00022840"/>
    </source>
</evidence>